<dbReference type="InterPro" id="IPR021877">
    <property type="entry name" value="DUF3487"/>
</dbReference>
<organism evidence="2 3">
    <name type="scientific">Shewanella xiamenensis</name>
    <dbReference type="NCBI Taxonomy" id="332186"/>
    <lineage>
        <taxon>Bacteria</taxon>
        <taxon>Pseudomonadati</taxon>
        <taxon>Pseudomonadota</taxon>
        <taxon>Gammaproteobacteria</taxon>
        <taxon>Alteromonadales</taxon>
        <taxon>Shewanellaceae</taxon>
        <taxon>Shewanella</taxon>
    </lineage>
</organism>
<evidence type="ECO:0000256" key="1">
    <source>
        <dbReference type="SAM" id="Phobius"/>
    </source>
</evidence>
<keyword evidence="1" id="KW-0472">Membrane</keyword>
<keyword evidence="1" id="KW-1133">Transmembrane helix</keyword>
<comment type="caution">
    <text evidence="2">The sequence shown here is derived from an EMBL/GenBank/DDBJ whole genome shotgun (WGS) entry which is preliminary data.</text>
</comment>
<name>A0AAE4Q5J7_9GAMM</name>
<feature type="transmembrane region" description="Helical" evidence="1">
    <location>
        <begin position="31"/>
        <end position="51"/>
    </location>
</feature>
<sequence>MAVEDEGTQVVLLEDLDNDPPILRGLTSSELAITAGVCVISNVIIVGIAFSLAFSKFFVGMGFGMLTGLGLAWVIAGKIGTLKQGRPSYLLWGEIKRNLQIDGISVFGLFRLKFDMGFIGTKTWDNCSHKE</sequence>
<dbReference type="Pfam" id="PF11990">
    <property type="entry name" value="DUF3487"/>
    <property type="match status" value="1"/>
</dbReference>
<evidence type="ECO:0000313" key="2">
    <source>
        <dbReference type="EMBL" id="MDV5393124.1"/>
    </source>
</evidence>
<keyword evidence="1" id="KW-0812">Transmembrane</keyword>
<dbReference type="Proteomes" id="UP001187859">
    <property type="component" value="Unassembled WGS sequence"/>
</dbReference>
<gene>
    <name evidence="2" type="ORF">QM089_23330</name>
</gene>
<proteinExistence type="predicted"/>
<dbReference type="EMBL" id="JASGOQ010000003">
    <property type="protein sequence ID" value="MDV5393124.1"/>
    <property type="molecule type" value="Genomic_DNA"/>
</dbReference>
<accession>A0AAE4Q5J7</accession>
<feature type="transmembrane region" description="Helical" evidence="1">
    <location>
        <begin position="57"/>
        <end position="76"/>
    </location>
</feature>
<dbReference type="AlphaFoldDB" id="A0AAE4Q5J7"/>
<reference evidence="2" key="1">
    <citation type="submission" date="2023-05" db="EMBL/GenBank/DDBJ databases">
        <title>Colonisation of extended spectrum b-lactamase- and carbapenemase-producing bacteria on hospital surfaces from low- and middle-income countries.</title>
        <authorList>
            <person name="Nieto-Rosado M."/>
            <person name="Sands K."/>
            <person name="Iregbu K."/>
            <person name="Zahra R."/>
            <person name="Mazarati J.B."/>
            <person name="Mehtar S."/>
            <person name="Barnards-Group B."/>
            <person name="Walsh T.R."/>
        </authorList>
    </citation>
    <scope>NUCLEOTIDE SEQUENCE</scope>
    <source>
        <strain evidence="2">PP-E493</strain>
    </source>
</reference>
<protein>
    <submittedName>
        <fullName evidence="2">DUF3487 family protein</fullName>
    </submittedName>
</protein>
<evidence type="ECO:0000313" key="3">
    <source>
        <dbReference type="Proteomes" id="UP001187859"/>
    </source>
</evidence>
<dbReference type="RefSeq" id="WP_014611648.1">
    <property type="nucleotide sequence ID" value="NZ_CP091834.1"/>
</dbReference>